<dbReference type="EMBL" id="VBAI01000237">
    <property type="protein sequence ID" value="TMJ07852.1"/>
    <property type="molecule type" value="Genomic_DNA"/>
</dbReference>
<gene>
    <name evidence="3" type="ORF">E6G98_13165</name>
    <name evidence="4" type="ORF">E6G99_00680</name>
</gene>
<evidence type="ECO:0000313" key="3">
    <source>
        <dbReference type="EMBL" id="TMJ07852.1"/>
    </source>
</evidence>
<dbReference type="PANTHER" id="PTHR34351">
    <property type="entry name" value="SLR1927 PROTEIN-RELATED"/>
    <property type="match status" value="1"/>
</dbReference>
<evidence type="ECO:0000259" key="2">
    <source>
        <dbReference type="Pfam" id="PF01882"/>
    </source>
</evidence>
<dbReference type="EMBL" id="VBAJ01000013">
    <property type="protein sequence ID" value="TMJ10378.1"/>
    <property type="molecule type" value="Genomic_DNA"/>
</dbReference>
<organism evidence="3 5">
    <name type="scientific">Candidatus Segetimicrobium genomatis</name>
    <dbReference type="NCBI Taxonomy" id="2569760"/>
    <lineage>
        <taxon>Bacteria</taxon>
        <taxon>Bacillati</taxon>
        <taxon>Candidatus Sysuimicrobiota</taxon>
        <taxon>Candidatus Sysuimicrobiia</taxon>
        <taxon>Candidatus Sysuimicrobiales</taxon>
        <taxon>Candidatus Segetimicrobiaceae</taxon>
        <taxon>Candidatus Segetimicrobium</taxon>
    </lineage>
</organism>
<dbReference type="InterPro" id="IPR002881">
    <property type="entry name" value="DUF58"/>
</dbReference>
<proteinExistence type="predicted"/>
<feature type="domain" description="DUF58" evidence="2">
    <location>
        <begin position="191"/>
        <end position="278"/>
    </location>
</feature>
<evidence type="ECO:0000256" key="1">
    <source>
        <dbReference type="SAM" id="Phobius"/>
    </source>
</evidence>
<dbReference type="Proteomes" id="UP000318661">
    <property type="component" value="Unassembled WGS sequence"/>
</dbReference>
<protein>
    <submittedName>
        <fullName evidence="3">DUF58 domain-containing protein</fullName>
    </submittedName>
</protein>
<evidence type="ECO:0000313" key="5">
    <source>
        <dbReference type="Proteomes" id="UP000315217"/>
    </source>
</evidence>
<sequence length="387" mass="41031">MRLTGDAVAVAVLAALLLFIAVNLQAGWVYAVDALLIGLLAVASLSAGLGIRGLTVERTMPHEAFEGDAVPVTFRILLRRGRRYFITLHDAFPGLRPGTARFPVCDARSPAAQSYQTVALRRGVFTAQTVEAHSSGLAGLFIFRRRVRAPGALTVFPRYAVLEEFRVPGRTGPDAASVPRPDRAGLEVAGVREFRDGDSLRHVHWRSTARRGTLVVREFEHEAAEAVALLIDTRIEPYGADPSGLAFEDLVRAAASIAHAVTRSGRPVQLIGARGTQVSTTEAGWSQALHWLARVQLHGALSPLEAYRSAVAPGTPVVVCSADTDVPAAFAQRGIPVAAVLVDAASYGDRGDSGDSSGEMVLEALGIPLALLRRGAEVGACLASLSR</sequence>
<keyword evidence="1" id="KW-0472">Membrane</keyword>
<keyword evidence="1" id="KW-1133">Transmembrane helix</keyword>
<dbReference type="AlphaFoldDB" id="A0A537LIP6"/>
<keyword evidence="1" id="KW-0812">Transmembrane</keyword>
<feature type="transmembrane region" description="Helical" evidence="1">
    <location>
        <begin position="34"/>
        <end position="51"/>
    </location>
</feature>
<evidence type="ECO:0000313" key="6">
    <source>
        <dbReference type="Proteomes" id="UP000318661"/>
    </source>
</evidence>
<feature type="transmembrane region" description="Helical" evidence="1">
    <location>
        <begin position="7"/>
        <end position="28"/>
    </location>
</feature>
<comment type="caution">
    <text evidence="3">The sequence shown here is derived from an EMBL/GenBank/DDBJ whole genome shotgun (WGS) entry which is preliminary data.</text>
</comment>
<name>A0A537LIP6_9BACT</name>
<evidence type="ECO:0000313" key="4">
    <source>
        <dbReference type="EMBL" id="TMJ10378.1"/>
    </source>
</evidence>
<reference evidence="5 6" key="1">
    <citation type="journal article" date="2019" name="Nat. Microbiol.">
        <title>Mediterranean grassland soil C-N compound turnover is dependent on rainfall and depth, and is mediated by genomically divergent microorganisms.</title>
        <authorList>
            <person name="Diamond S."/>
            <person name="Andeer P.F."/>
            <person name="Li Z."/>
            <person name="Crits-Christoph A."/>
            <person name="Burstein D."/>
            <person name="Anantharaman K."/>
            <person name="Lane K.R."/>
            <person name="Thomas B.C."/>
            <person name="Pan C."/>
            <person name="Northen T.R."/>
            <person name="Banfield J.F."/>
        </authorList>
    </citation>
    <scope>NUCLEOTIDE SEQUENCE [LARGE SCALE GENOMIC DNA]</scope>
    <source>
        <strain evidence="3">NP_1</strain>
        <strain evidence="4">NP_2</strain>
    </source>
</reference>
<accession>A0A537LIP6</accession>
<dbReference type="Pfam" id="PF01882">
    <property type="entry name" value="DUF58"/>
    <property type="match status" value="1"/>
</dbReference>
<dbReference type="Proteomes" id="UP000315217">
    <property type="component" value="Unassembled WGS sequence"/>
</dbReference>